<dbReference type="Proteomes" id="UP000251281">
    <property type="component" value="Unassembled WGS sequence"/>
</dbReference>
<sequence>MTMAKAMQPQKMRFSQAIQTPMYKNLVNNTLGDPARGARFIANITSAVAVNPALQECNPGTILAGALLGESLLLQPSPQLGQFYLVPFKSKAKRDRQGNVIEPASVKAQFVLGYKGYIQLALRTGQYKRLNVLEVKAGELSGWDPFEERFHEMHFIEDFEKRAAMPTVGYIAHFEYINGFEKTLYWTADQMMAHADKYSQAFSAAAYKKLLNGEIPQDELWKYSSFWYKNFDGMSKKTMLRQLISKWGIMTAEMTTAYERDGRVMMPDSTGSGLLPEAAEYADAGQSEQEPPKIERTAKTMDLPEPEADAVEEAVDLAAL</sequence>
<comment type="caution">
    <text evidence="2">The sequence shown here is derived from an EMBL/GenBank/DDBJ whole genome shotgun (WGS) entry which is preliminary data.</text>
</comment>
<gene>
    <name evidence="2" type="ORF">C4N24_01230</name>
</gene>
<evidence type="ECO:0000313" key="3">
    <source>
        <dbReference type="Proteomes" id="UP000251281"/>
    </source>
</evidence>
<evidence type="ECO:0000256" key="1">
    <source>
        <dbReference type="SAM" id="MobiDB-lite"/>
    </source>
</evidence>
<feature type="compositionally biased region" description="Basic and acidic residues" evidence="1">
    <location>
        <begin position="290"/>
        <end position="299"/>
    </location>
</feature>
<dbReference type="NCBIfam" id="TIGR00616">
    <property type="entry name" value="rect"/>
    <property type="match status" value="1"/>
</dbReference>
<dbReference type="GO" id="GO:0003677">
    <property type="term" value="F:DNA binding"/>
    <property type="evidence" value="ECO:0007669"/>
    <property type="project" value="InterPro"/>
</dbReference>
<dbReference type="InterPro" id="IPR004590">
    <property type="entry name" value="ssDNA_annealing_RecT"/>
</dbReference>
<dbReference type="EMBL" id="PRLD01000001">
    <property type="protein sequence ID" value="RAW60758.1"/>
    <property type="molecule type" value="Genomic_DNA"/>
</dbReference>
<organism evidence="2 3">
    <name type="scientific">Faecalibacterium prausnitzii</name>
    <dbReference type="NCBI Taxonomy" id="853"/>
    <lineage>
        <taxon>Bacteria</taxon>
        <taxon>Bacillati</taxon>
        <taxon>Bacillota</taxon>
        <taxon>Clostridia</taxon>
        <taxon>Eubacteriales</taxon>
        <taxon>Oscillospiraceae</taxon>
        <taxon>Faecalibacterium</taxon>
    </lineage>
</organism>
<accession>A0A329UJ62</accession>
<dbReference type="GO" id="GO:0006259">
    <property type="term" value="P:DNA metabolic process"/>
    <property type="evidence" value="ECO:0007669"/>
    <property type="project" value="InterPro"/>
</dbReference>
<protein>
    <submittedName>
        <fullName evidence="2">Recombinase</fullName>
    </submittedName>
</protein>
<dbReference type="Pfam" id="PF03837">
    <property type="entry name" value="RecT"/>
    <property type="match status" value="1"/>
</dbReference>
<reference evidence="2 3" key="1">
    <citation type="submission" date="2018-02" db="EMBL/GenBank/DDBJ databases">
        <title>Complete genome sequencing of Faecalibacterium prausnitzii strains isolated from the human gut.</title>
        <authorList>
            <person name="Fitzgerald B.C."/>
            <person name="Shkoporov A.N."/>
            <person name="Ross P.R."/>
            <person name="Hill C."/>
        </authorList>
    </citation>
    <scope>NUCLEOTIDE SEQUENCE [LARGE SCALE GENOMIC DNA]</scope>
    <source>
        <strain evidence="2 3">APC923/51-1</strain>
    </source>
</reference>
<dbReference type="InterPro" id="IPR018330">
    <property type="entry name" value="RecT_fam"/>
</dbReference>
<proteinExistence type="predicted"/>
<evidence type="ECO:0000313" key="2">
    <source>
        <dbReference type="EMBL" id="RAW60758.1"/>
    </source>
</evidence>
<name>A0A329UJ62_9FIRM</name>
<feature type="region of interest" description="Disordered" evidence="1">
    <location>
        <begin position="280"/>
        <end position="308"/>
    </location>
</feature>
<dbReference type="AlphaFoldDB" id="A0A329UJ62"/>